<comment type="caution">
    <text evidence="2">The sequence shown here is derived from an EMBL/GenBank/DDBJ whole genome shotgun (WGS) entry which is preliminary data.</text>
</comment>
<protein>
    <recommendedName>
        <fullName evidence="3">Secreted protein</fullName>
    </recommendedName>
</protein>
<proteinExistence type="predicted"/>
<feature type="signal peptide" evidence="1">
    <location>
        <begin position="1"/>
        <end position="19"/>
    </location>
</feature>
<sequence>MCNSRISCVFLWLKMVVFCRFRCLGFIVLDCTGKMFELGKGQHTFVPGFVADRVGLEQVNVTGCLELDWDECRDRFFWIHRIITKE</sequence>
<organism evidence="2">
    <name type="scientific">Medicago truncatula</name>
    <name type="common">Barrel medic</name>
    <name type="synonym">Medicago tribuloides</name>
    <dbReference type="NCBI Taxonomy" id="3880"/>
    <lineage>
        <taxon>Eukaryota</taxon>
        <taxon>Viridiplantae</taxon>
        <taxon>Streptophyta</taxon>
        <taxon>Embryophyta</taxon>
        <taxon>Tracheophyta</taxon>
        <taxon>Spermatophyta</taxon>
        <taxon>Magnoliopsida</taxon>
        <taxon>eudicotyledons</taxon>
        <taxon>Gunneridae</taxon>
        <taxon>Pentapetalae</taxon>
        <taxon>rosids</taxon>
        <taxon>fabids</taxon>
        <taxon>Fabales</taxon>
        <taxon>Fabaceae</taxon>
        <taxon>Papilionoideae</taxon>
        <taxon>50 kb inversion clade</taxon>
        <taxon>NPAAA clade</taxon>
        <taxon>Hologalegina</taxon>
        <taxon>IRL clade</taxon>
        <taxon>Trifolieae</taxon>
        <taxon>Medicago</taxon>
    </lineage>
</organism>
<name>A0A396GPC0_MEDTR</name>
<dbReference type="Gramene" id="rna47742">
    <property type="protein sequence ID" value="RHN41424.1"/>
    <property type="gene ID" value="gene47742"/>
</dbReference>
<gene>
    <name evidence="2" type="ORF">MtrunA17_Chr8g0365931</name>
</gene>
<evidence type="ECO:0000256" key="1">
    <source>
        <dbReference type="SAM" id="SignalP"/>
    </source>
</evidence>
<evidence type="ECO:0000313" key="2">
    <source>
        <dbReference type="EMBL" id="RHN41424.1"/>
    </source>
</evidence>
<keyword evidence="1" id="KW-0732">Signal</keyword>
<dbReference type="Proteomes" id="UP000265566">
    <property type="component" value="Chromosome 8"/>
</dbReference>
<reference evidence="2" key="1">
    <citation type="journal article" date="2018" name="Nat. Plants">
        <title>Whole-genome landscape of Medicago truncatula symbiotic genes.</title>
        <authorList>
            <person name="Pecrix Y."/>
            <person name="Gamas P."/>
            <person name="Carrere S."/>
        </authorList>
    </citation>
    <scope>NUCLEOTIDE SEQUENCE</scope>
    <source>
        <tissue evidence="2">Leaves</tissue>
    </source>
</reference>
<dbReference type="EMBL" id="PSQE01000008">
    <property type="protein sequence ID" value="RHN41424.1"/>
    <property type="molecule type" value="Genomic_DNA"/>
</dbReference>
<feature type="chain" id="PRO_5017434658" description="Secreted protein" evidence="1">
    <location>
        <begin position="20"/>
        <end position="86"/>
    </location>
</feature>
<accession>A0A396GPC0</accession>
<dbReference type="AlphaFoldDB" id="A0A396GPC0"/>
<evidence type="ECO:0008006" key="3">
    <source>
        <dbReference type="Google" id="ProtNLM"/>
    </source>
</evidence>